<dbReference type="CDD" id="cd04301">
    <property type="entry name" value="NAT_SF"/>
    <property type="match status" value="1"/>
</dbReference>
<proteinExistence type="predicted"/>
<dbReference type="AlphaFoldDB" id="A0A178KMK7"/>
<dbReference type="RefSeq" id="WP_068327512.1">
    <property type="nucleotide sequence ID" value="NZ_LVHF01000012.1"/>
</dbReference>
<dbReference type="GO" id="GO:0016747">
    <property type="term" value="F:acyltransferase activity, transferring groups other than amino-acyl groups"/>
    <property type="evidence" value="ECO:0007669"/>
    <property type="project" value="InterPro"/>
</dbReference>
<dbReference type="PANTHER" id="PTHR43877">
    <property type="entry name" value="AMINOALKYLPHOSPHONATE N-ACETYLTRANSFERASE-RELATED-RELATED"/>
    <property type="match status" value="1"/>
</dbReference>
<dbReference type="InterPro" id="IPR016181">
    <property type="entry name" value="Acyl_CoA_acyltransferase"/>
</dbReference>
<dbReference type="InterPro" id="IPR050832">
    <property type="entry name" value="Bact_Acetyltransf"/>
</dbReference>
<dbReference type="EMBL" id="LVHF01000012">
    <property type="protein sequence ID" value="OAN17913.1"/>
    <property type="molecule type" value="Genomic_DNA"/>
</dbReference>
<feature type="domain" description="N-acetyltransferase" evidence="3">
    <location>
        <begin position="1"/>
        <end position="141"/>
    </location>
</feature>
<protein>
    <submittedName>
        <fullName evidence="4">Acetyltransferase</fullName>
    </submittedName>
</protein>
<evidence type="ECO:0000256" key="1">
    <source>
        <dbReference type="ARBA" id="ARBA00022679"/>
    </source>
</evidence>
<gene>
    <name evidence="4" type="ORF">A3K86_03070</name>
</gene>
<dbReference type="Pfam" id="PF00583">
    <property type="entry name" value="Acetyltransf_1"/>
    <property type="match status" value="1"/>
</dbReference>
<dbReference type="Proteomes" id="UP000078503">
    <property type="component" value="Unassembled WGS sequence"/>
</dbReference>
<dbReference type="InterPro" id="IPR000182">
    <property type="entry name" value="GNAT_dom"/>
</dbReference>
<accession>A0A178KMK7</accession>
<keyword evidence="1 4" id="KW-0808">Transferase</keyword>
<evidence type="ECO:0000313" key="4">
    <source>
        <dbReference type="EMBL" id="OAN17913.1"/>
    </source>
</evidence>
<evidence type="ECO:0000256" key="2">
    <source>
        <dbReference type="ARBA" id="ARBA00023315"/>
    </source>
</evidence>
<comment type="caution">
    <text evidence="4">The sequence shown here is derived from an EMBL/GenBank/DDBJ whole genome shotgun (WGS) entry which is preliminary data.</text>
</comment>
<dbReference type="PROSITE" id="PS51186">
    <property type="entry name" value="GNAT"/>
    <property type="match status" value="1"/>
</dbReference>
<evidence type="ECO:0000313" key="5">
    <source>
        <dbReference type="Proteomes" id="UP000078503"/>
    </source>
</evidence>
<dbReference type="SUPFAM" id="SSF55729">
    <property type="entry name" value="Acyl-CoA N-acyltransferases (Nat)"/>
    <property type="match status" value="1"/>
</dbReference>
<dbReference type="OrthoDB" id="9787920at2"/>
<organism evidence="4 5">
    <name type="scientific">Photobacterium jeanii</name>
    <dbReference type="NCBI Taxonomy" id="858640"/>
    <lineage>
        <taxon>Bacteria</taxon>
        <taxon>Pseudomonadati</taxon>
        <taxon>Pseudomonadota</taxon>
        <taxon>Gammaproteobacteria</taxon>
        <taxon>Vibrionales</taxon>
        <taxon>Vibrionaceae</taxon>
        <taxon>Photobacterium</taxon>
    </lineage>
</organism>
<evidence type="ECO:0000259" key="3">
    <source>
        <dbReference type="PROSITE" id="PS51186"/>
    </source>
</evidence>
<dbReference type="PANTHER" id="PTHR43877:SF2">
    <property type="entry name" value="AMINOALKYLPHOSPHONATE N-ACETYLTRANSFERASE-RELATED"/>
    <property type="match status" value="1"/>
</dbReference>
<dbReference type="STRING" id="858640.A3K86_03070"/>
<sequence length="141" mass="15740">MKVELAVSPSSEDLKVISDGIAAFNEKYLPNDGEFDSGFRFGLFVKNDNGEIVGGLQASVIWSYCVLELLWLSEETRGTGIGTELMGQLEAFAKEKGLQQIRTETLDFQAKPFYEKLGFRVYGVIEGSPENHTTYFLVKDI</sequence>
<name>A0A178KMK7_9GAMM</name>
<dbReference type="Gene3D" id="3.40.630.30">
    <property type="match status" value="1"/>
</dbReference>
<keyword evidence="2" id="KW-0012">Acyltransferase</keyword>
<reference evidence="4 5" key="1">
    <citation type="submission" date="2016-03" db="EMBL/GenBank/DDBJ databases">
        <title>Photobacterium proteolyticum sp. nov. a protease producing bacterium isolated from ocean sediments of Laizhou Bay.</title>
        <authorList>
            <person name="Li Y."/>
        </authorList>
    </citation>
    <scope>NUCLEOTIDE SEQUENCE [LARGE SCALE GENOMIC DNA]</scope>
    <source>
        <strain evidence="4 5">R-40508</strain>
    </source>
</reference>
<keyword evidence="5" id="KW-1185">Reference proteome</keyword>